<sequence>MAKAEQIKALINSYLKKDDEQFVTVALQVAANEAKKGHGALANEIRSLIDQRNRSPVSVVSISGDLADLVQEVSPSADVTSLVVSEGLRSRIQRVVKEYFQSDKLAKHGMENRRKVLLSGPPGTGKTLTAAVLAHQTGLPLYVIQVDRLITKYLGETGAKLRQIFALIRKSPGVYLFDEFDAIGAQRGLESDVGEMRRILSALLQFIEADDSRSILVAATNNIDALDVALFRRFDDILRYAKPDKTEIEALIKNRLGVFSGKFKMNPVVNAAHGLSHAEVTQACDDSIKETILTDRPSVTQKLLLQMLAERKSVYST</sequence>
<protein>
    <submittedName>
        <fullName evidence="2">AAA family ATPase</fullName>
    </submittedName>
</protein>
<name>A0ABS9CTE4_9RHOB</name>
<feature type="domain" description="AAA+ ATPase" evidence="1">
    <location>
        <begin position="112"/>
        <end position="244"/>
    </location>
</feature>
<dbReference type="InterPro" id="IPR003959">
    <property type="entry name" value="ATPase_AAA_core"/>
</dbReference>
<dbReference type="SUPFAM" id="SSF52540">
    <property type="entry name" value="P-loop containing nucleoside triphosphate hydrolases"/>
    <property type="match status" value="1"/>
</dbReference>
<dbReference type="InterPro" id="IPR027417">
    <property type="entry name" value="P-loop_NTPase"/>
</dbReference>
<dbReference type="PANTHER" id="PTHR23077">
    <property type="entry name" value="AAA-FAMILY ATPASE"/>
    <property type="match status" value="1"/>
</dbReference>
<evidence type="ECO:0000313" key="2">
    <source>
        <dbReference type="EMBL" id="MCF2870503.1"/>
    </source>
</evidence>
<accession>A0ABS9CTE4</accession>
<dbReference type="InterPro" id="IPR003593">
    <property type="entry name" value="AAA+_ATPase"/>
</dbReference>
<dbReference type="SMART" id="SM00382">
    <property type="entry name" value="AAA"/>
    <property type="match status" value="1"/>
</dbReference>
<proteinExistence type="predicted"/>
<dbReference type="Proteomes" id="UP001200557">
    <property type="component" value="Unassembled WGS sequence"/>
</dbReference>
<keyword evidence="3" id="KW-1185">Reference proteome</keyword>
<comment type="caution">
    <text evidence="2">The sequence shown here is derived from an EMBL/GenBank/DDBJ whole genome shotgun (WGS) entry which is preliminary data.</text>
</comment>
<dbReference type="Pfam" id="PF00004">
    <property type="entry name" value="AAA"/>
    <property type="match status" value="1"/>
</dbReference>
<dbReference type="RefSeq" id="WP_235224604.1">
    <property type="nucleotide sequence ID" value="NZ_JAKGAQ010000001.1"/>
</dbReference>
<evidence type="ECO:0000259" key="1">
    <source>
        <dbReference type="SMART" id="SM00382"/>
    </source>
</evidence>
<reference evidence="2 3" key="1">
    <citation type="submission" date="2022-01" db="EMBL/GenBank/DDBJ databases">
        <title>Octadecabacter sp. nov., isolated from a marine alga.</title>
        <authorList>
            <person name="Jin M.S."/>
            <person name="Kim H.M."/>
            <person name="Han D.M."/>
            <person name="Jung J.J."/>
            <person name="Jeon C.O."/>
        </authorList>
    </citation>
    <scope>NUCLEOTIDE SEQUENCE [LARGE SCALE GENOMIC DNA]</scope>
    <source>
        <strain evidence="2 3">G9-8</strain>
    </source>
</reference>
<gene>
    <name evidence="2" type="ORF">L0664_05440</name>
</gene>
<dbReference type="Gene3D" id="3.40.50.300">
    <property type="entry name" value="P-loop containing nucleotide triphosphate hydrolases"/>
    <property type="match status" value="1"/>
</dbReference>
<dbReference type="EMBL" id="JAKGAQ010000001">
    <property type="protein sequence ID" value="MCF2870503.1"/>
    <property type="molecule type" value="Genomic_DNA"/>
</dbReference>
<organism evidence="2 3">
    <name type="scientific">Octadecabacter dasysiphoniae</name>
    <dbReference type="NCBI Taxonomy" id="2909341"/>
    <lineage>
        <taxon>Bacteria</taxon>
        <taxon>Pseudomonadati</taxon>
        <taxon>Pseudomonadota</taxon>
        <taxon>Alphaproteobacteria</taxon>
        <taxon>Rhodobacterales</taxon>
        <taxon>Roseobacteraceae</taxon>
        <taxon>Octadecabacter</taxon>
    </lineage>
</organism>
<dbReference type="PANTHER" id="PTHR23077:SF198">
    <property type="entry name" value="ATP-DEPENDENT ZINC METALLOPROTEASE FTSH"/>
    <property type="match status" value="1"/>
</dbReference>
<dbReference type="CDD" id="cd19481">
    <property type="entry name" value="RecA-like_protease"/>
    <property type="match status" value="1"/>
</dbReference>
<evidence type="ECO:0000313" key="3">
    <source>
        <dbReference type="Proteomes" id="UP001200557"/>
    </source>
</evidence>
<dbReference type="InterPro" id="IPR050168">
    <property type="entry name" value="AAA_ATPase_domain"/>
</dbReference>